<reference evidence="1 2" key="1">
    <citation type="submission" date="2024-04" db="EMBL/GenBank/DDBJ databases">
        <authorList>
            <consortium name="Genoscope - CEA"/>
            <person name="William W."/>
        </authorList>
    </citation>
    <scope>NUCLEOTIDE SEQUENCE [LARGE SCALE GENOMIC DNA]</scope>
</reference>
<dbReference type="PANTHER" id="PTHR39369:SF6">
    <property type="entry name" value="LIN-24 (TWENTY-FOUR) LIKE"/>
    <property type="match status" value="1"/>
</dbReference>
<dbReference type="AlphaFoldDB" id="A0AAV2HYX4"/>
<evidence type="ECO:0000313" key="2">
    <source>
        <dbReference type="Proteomes" id="UP001497497"/>
    </source>
</evidence>
<accession>A0AAV2HYX4</accession>
<proteinExistence type="predicted"/>
<organism evidence="1 2">
    <name type="scientific">Lymnaea stagnalis</name>
    <name type="common">Great pond snail</name>
    <name type="synonym">Helix stagnalis</name>
    <dbReference type="NCBI Taxonomy" id="6523"/>
    <lineage>
        <taxon>Eukaryota</taxon>
        <taxon>Metazoa</taxon>
        <taxon>Spiralia</taxon>
        <taxon>Lophotrochozoa</taxon>
        <taxon>Mollusca</taxon>
        <taxon>Gastropoda</taxon>
        <taxon>Heterobranchia</taxon>
        <taxon>Euthyneura</taxon>
        <taxon>Panpulmonata</taxon>
        <taxon>Hygrophila</taxon>
        <taxon>Lymnaeoidea</taxon>
        <taxon>Lymnaeidae</taxon>
        <taxon>Lymnaea</taxon>
    </lineage>
</organism>
<dbReference type="InterPro" id="IPR004991">
    <property type="entry name" value="Aerolysin-like"/>
</dbReference>
<gene>
    <name evidence="1" type="ORF">GSLYS_00012772001</name>
</gene>
<dbReference type="PANTHER" id="PTHR39369">
    <property type="entry name" value="LIN-24 (TWENTY-FOUR) LIKE"/>
    <property type="match status" value="1"/>
</dbReference>
<dbReference type="EMBL" id="CAXITT010000319">
    <property type="protein sequence ID" value="CAL1538951.1"/>
    <property type="molecule type" value="Genomic_DNA"/>
</dbReference>
<dbReference type="Gene3D" id="2.170.15.10">
    <property type="entry name" value="Proaerolysin, chain A, domain 3"/>
    <property type="match status" value="1"/>
</dbReference>
<name>A0AAV2HYX4_LYMST</name>
<dbReference type="SUPFAM" id="SSF56973">
    <property type="entry name" value="Aerolisin/ETX pore-forming domain"/>
    <property type="match status" value="1"/>
</dbReference>
<protein>
    <submittedName>
        <fullName evidence="1">Uncharacterized protein</fullName>
    </submittedName>
</protein>
<evidence type="ECO:0000313" key="1">
    <source>
        <dbReference type="EMBL" id="CAL1538951.1"/>
    </source>
</evidence>
<comment type="caution">
    <text evidence="1">The sequence shown here is derived from an EMBL/GenBank/DDBJ whole genome shotgun (WGS) entry which is preliminary data.</text>
</comment>
<dbReference type="Proteomes" id="UP001497497">
    <property type="component" value="Unassembled WGS sequence"/>
</dbReference>
<keyword evidence="2" id="KW-1185">Reference proteome</keyword>
<dbReference type="Pfam" id="PF03318">
    <property type="entry name" value="ETX_MTX2"/>
    <property type="match status" value="1"/>
</dbReference>
<sequence length="167" mass="18351">MKTFSVGGNIGVNASIPVAGTGVRAKFNFDRTTQKGNINTSEQELTWSINSDIVVPPKCTTTAELKIKEEDLSGDFEMDATFDGKVYVDYLHEKEGDILHSDSEEVSVVFKDVTGFFMDKGGSPLYTVKGSCKCRIGVEQMITLKEGPLNEYPVPFRLQGKLAIDTK</sequence>